<proteinExistence type="predicted"/>
<sequence length="75" mass="8627">MAHSPGFRYPYAWEVGASVRPTGGKPAKVTHRLRLELPDGTWHNIYCLENGHWDAYFEDELSLGHLNWPPPPWTV</sequence>
<comment type="caution">
    <text evidence="1">The sequence shown here is derived from an EMBL/GenBank/DDBJ whole genome shotgun (WGS) entry which is preliminary data.</text>
</comment>
<organism evidence="1 2">
    <name type="scientific">Hymenobacter algoricola</name>
    <dbReference type="NCBI Taxonomy" id="486267"/>
    <lineage>
        <taxon>Bacteria</taxon>
        <taxon>Pseudomonadati</taxon>
        <taxon>Bacteroidota</taxon>
        <taxon>Cytophagia</taxon>
        <taxon>Cytophagales</taxon>
        <taxon>Hymenobacteraceae</taxon>
        <taxon>Hymenobacter</taxon>
    </lineage>
</organism>
<evidence type="ECO:0000313" key="2">
    <source>
        <dbReference type="Proteomes" id="UP001499909"/>
    </source>
</evidence>
<keyword evidence="2" id="KW-1185">Reference proteome</keyword>
<dbReference type="EMBL" id="BAABDH010000112">
    <property type="protein sequence ID" value="GAA3954203.1"/>
    <property type="molecule type" value="Genomic_DNA"/>
</dbReference>
<accession>A0ABP7NUD3</accession>
<evidence type="ECO:0000313" key="1">
    <source>
        <dbReference type="EMBL" id="GAA3954203.1"/>
    </source>
</evidence>
<reference evidence="2" key="1">
    <citation type="journal article" date="2019" name="Int. J. Syst. Evol. Microbiol.">
        <title>The Global Catalogue of Microorganisms (GCM) 10K type strain sequencing project: providing services to taxonomists for standard genome sequencing and annotation.</title>
        <authorList>
            <consortium name="The Broad Institute Genomics Platform"/>
            <consortium name="The Broad Institute Genome Sequencing Center for Infectious Disease"/>
            <person name="Wu L."/>
            <person name="Ma J."/>
        </authorList>
    </citation>
    <scope>NUCLEOTIDE SEQUENCE [LARGE SCALE GENOMIC DNA]</scope>
    <source>
        <strain evidence="2">JCM 17214</strain>
    </source>
</reference>
<dbReference type="Proteomes" id="UP001499909">
    <property type="component" value="Unassembled WGS sequence"/>
</dbReference>
<protein>
    <submittedName>
        <fullName evidence="1">Uncharacterized protein</fullName>
    </submittedName>
</protein>
<name>A0ABP7NUD3_9BACT</name>
<gene>
    <name evidence="1" type="ORF">GCM10022406_39820</name>
</gene>